<proteinExistence type="predicted"/>
<name>A0A6P0DVW6_RHILE</name>
<dbReference type="PANTHER" id="PTHR48207:SF3">
    <property type="entry name" value="SUCCINATE--HYDROXYMETHYLGLUTARATE COA-TRANSFERASE"/>
    <property type="match status" value="1"/>
</dbReference>
<accession>A0A6P0DVW6</accession>
<protein>
    <submittedName>
        <fullName evidence="2">CoA transferase</fullName>
    </submittedName>
</protein>
<dbReference type="Proteomes" id="UP000471409">
    <property type="component" value="Unassembled WGS sequence"/>
</dbReference>
<keyword evidence="1 2" id="KW-0808">Transferase</keyword>
<evidence type="ECO:0000313" key="2">
    <source>
        <dbReference type="EMBL" id="NEK56080.1"/>
    </source>
</evidence>
<dbReference type="InterPro" id="IPR050483">
    <property type="entry name" value="CoA-transferase_III_domain"/>
</dbReference>
<dbReference type="GO" id="GO:0008410">
    <property type="term" value="F:CoA-transferase activity"/>
    <property type="evidence" value="ECO:0007669"/>
    <property type="project" value="TreeGrafter"/>
</dbReference>
<dbReference type="RefSeq" id="WP_204347924.1">
    <property type="nucleotide sequence ID" value="NZ_WXXP01001185.1"/>
</dbReference>
<dbReference type="EMBL" id="WXXP01001185">
    <property type="protein sequence ID" value="NEK56080.1"/>
    <property type="molecule type" value="Genomic_DNA"/>
</dbReference>
<dbReference type="Gene3D" id="3.40.50.10540">
    <property type="entry name" value="Crotonobetainyl-coa:carnitine coa-transferase, domain 1"/>
    <property type="match status" value="1"/>
</dbReference>
<gene>
    <name evidence="2" type="ORF">GUK36_43430</name>
</gene>
<evidence type="ECO:0000313" key="3">
    <source>
        <dbReference type="Proteomes" id="UP000471409"/>
    </source>
</evidence>
<feature type="non-terminal residue" evidence="2">
    <location>
        <position position="46"/>
    </location>
</feature>
<dbReference type="InterPro" id="IPR023606">
    <property type="entry name" value="CoA-Trfase_III_dom_1_sf"/>
</dbReference>
<dbReference type="Pfam" id="PF02515">
    <property type="entry name" value="CoA_transf_3"/>
    <property type="match status" value="1"/>
</dbReference>
<dbReference type="AlphaFoldDB" id="A0A6P0DVW6"/>
<reference evidence="2 3" key="1">
    <citation type="submission" date="2020-01" db="EMBL/GenBank/DDBJ databases">
        <title>Rhizobium genotypes associated with high levels of biological nitrogen fixation by grain legumes in a temperate-maritime cropping system.</title>
        <authorList>
            <person name="Maluk M."/>
            <person name="Francesc Ferrando Molina F."/>
            <person name="Lopez Del Egido L."/>
            <person name="Lafos M."/>
            <person name="Langarica-Fuentes A."/>
            <person name="Gebre Yohannes G."/>
            <person name="Young M.W."/>
            <person name="Martin P."/>
            <person name="Gantlett R."/>
            <person name="Kenicer G."/>
            <person name="Hawes C."/>
            <person name="Begg G.S."/>
            <person name="Quilliam R.S."/>
            <person name="Squire G.R."/>
            <person name="Poole P.S."/>
            <person name="Young P.W."/>
            <person name="Iannetta P.M."/>
            <person name="James E.K."/>
        </authorList>
    </citation>
    <scope>NUCLEOTIDE SEQUENCE [LARGE SCALE GENOMIC DNA]</scope>
    <source>
        <strain evidence="2 3">JHI944</strain>
    </source>
</reference>
<sequence length="46" mass="4936">MTLPLEGIRICDLSQIMFGPCGTQVLGDYGADIIKIEKPGIGDISR</sequence>
<dbReference type="PANTHER" id="PTHR48207">
    <property type="entry name" value="SUCCINATE--HYDROXYMETHYLGLUTARATE COA-TRANSFERASE"/>
    <property type="match status" value="1"/>
</dbReference>
<comment type="caution">
    <text evidence="2">The sequence shown here is derived from an EMBL/GenBank/DDBJ whole genome shotgun (WGS) entry which is preliminary data.</text>
</comment>
<dbReference type="SUPFAM" id="SSF89796">
    <property type="entry name" value="CoA-transferase family III (CaiB/BaiF)"/>
    <property type="match status" value="1"/>
</dbReference>
<dbReference type="InterPro" id="IPR003673">
    <property type="entry name" value="CoA-Trfase_fam_III"/>
</dbReference>
<organism evidence="2 3">
    <name type="scientific">Rhizobium leguminosarum</name>
    <dbReference type="NCBI Taxonomy" id="384"/>
    <lineage>
        <taxon>Bacteria</taxon>
        <taxon>Pseudomonadati</taxon>
        <taxon>Pseudomonadota</taxon>
        <taxon>Alphaproteobacteria</taxon>
        <taxon>Hyphomicrobiales</taxon>
        <taxon>Rhizobiaceae</taxon>
        <taxon>Rhizobium/Agrobacterium group</taxon>
        <taxon>Rhizobium</taxon>
    </lineage>
</organism>
<evidence type="ECO:0000256" key="1">
    <source>
        <dbReference type="ARBA" id="ARBA00022679"/>
    </source>
</evidence>